<dbReference type="EMBL" id="JBHSON010000056">
    <property type="protein sequence ID" value="MFC5750663.1"/>
    <property type="molecule type" value="Genomic_DNA"/>
</dbReference>
<feature type="region of interest" description="Disordered" evidence="1">
    <location>
        <begin position="1"/>
        <end position="22"/>
    </location>
</feature>
<accession>A0ABW1A7X7</accession>
<reference evidence="3" key="1">
    <citation type="journal article" date="2019" name="Int. J. Syst. Evol. Microbiol.">
        <title>The Global Catalogue of Microorganisms (GCM) 10K type strain sequencing project: providing services to taxonomists for standard genome sequencing and annotation.</title>
        <authorList>
            <consortium name="The Broad Institute Genomics Platform"/>
            <consortium name="The Broad Institute Genome Sequencing Center for Infectious Disease"/>
            <person name="Wu L."/>
            <person name="Ma J."/>
        </authorList>
    </citation>
    <scope>NUCLEOTIDE SEQUENCE [LARGE SCALE GENOMIC DNA]</scope>
    <source>
        <strain evidence="3">KCTC 42087</strain>
    </source>
</reference>
<evidence type="ECO:0000313" key="2">
    <source>
        <dbReference type="EMBL" id="MFC5750663.1"/>
    </source>
</evidence>
<sequence>MSTFDGAPAPQHPAGATTLPGFPPGAALKEQPWYTWHAPYDEIRSVQTDRLGAVQEIISTVLDAAPPHRLKAVSICSGQARDLLPVLISHPRGHDLAVRMIELEPLNASFLYGAIGSTDLQDVEVIVADAGSTDAYLGAVPADMLLISGPFASIGQDDTLRTVRMLPRLCAPGAVVVWSTYGAGLAALDPLLKALGAAGFTELSLVKPGSLSRTQPVSVTATGDPDLDGELFEGGEFAAGAHRFDGEPLKLLMGERMFTY</sequence>
<protein>
    <recommendedName>
        <fullName evidence="4">SAM-dependent methyltransferase</fullName>
    </recommendedName>
</protein>
<name>A0ABW1A7X7_9ACTN</name>
<dbReference type="InterPro" id="IPR029063">
    <property type="entry name" value="SAM-dependent_MTases_sf"/>
</dbReference>
<organism evidence="2 3">
    <name type="scientific">Actinomadura rugatobispora</name>
    <dbReference type="NCBI Taxonomy" id="1994"/>
    <lineage>
        <taxon>Bacteria</taxon>
        <taxon>Bacillati</taxon>
        <taxon>Actinomycetota</taxon>
        <taxon>Actinomycetes</taxon>
        <taxon>Streptosporangiales</taxon>
        <taxon>Thermomonosporaceae</taxon>
        <taxon>Actinomadura</taxon>
    </lineage>
</organism>
<dbReference type="RefSeq" id="WP_378286417.1">
    <property type="nucleotide sequence ID" value="NZ_JBHSON010000056.1"/>
</dbReference>
<dbReference type="Proteomes" id="UP001596074">
    <property type="component" value="Unassembled WGS sequence"/>
</dbReference>
<evidence type="ECO:0000256" key="1">
    <source>
        <dbReference type="SAM" id="MobiDB-lite"/>
    </source>
</evidence>
<gene>
    <name evidence="2" type="ORF">ACFPZN_34005</name>
</gene>
<dbReference type="SUPFAM" id="SSF53335">
    <property type="entry name" value="S-adenosyl-L-methionine-dependent methyltransferases"/>
    <property type="match status" value="1"/>
</dbReference>
<proteinExistence type="predicted"/>
<comment type="caution">
    <text evidence="2">The sequence shown here is derived from an EMBL/GenBank/DDBJ whole genome shotgun (WGS) entry which is preliminary data.</text>
</comment>
<evidence type="ECO:0008006" key="4">
    <source>
        <dbReference type="Google" id="ProtNLM"/>
    </source>
</evidence>
<keyword evidence="3" id="KW-1185">Reference proteome</keyword>
<evidence type="ECO:0000313" key="3">
    <source>
        <dbReference type="Proteomes" id="UP001596074"/>
    </source>
</evidence>